<evidence type="ECO:0000256" key="6">
    <source>
        <dbReference type="ARBA" id="ARBA00022847"/>
    </source>
</evidence>
<dbReference type="PANTHER" id="PTHR30330">
    <property type="entry name" value="AGSS FAMILY TRANSPORTER, SODIUM-ALANINE"/>
    <property type="match status" value="1"/>
</dbReference>
<name>A0A437K369_9BACI</name>
<sequence>MTAAIINEVKRGLFFNGAGIGGDPIPAATASVSHPAKQGFIQGLGVFFDTLLVCSATAFIILTSEAYGSGLTGIELSLAAMVDHSGSWGGAFLGIAIFLWRRIICCSICQMERSIYFPTLLYVVQFILYNLT</sequence>
<keyword evidence="4" id="KW-1003">Cell membrane</keyword>
<comment type="subcellular location">
    <subcellularLocation>
        <location evidence="1">Cell membrane</location>
        <topology evidence="1">Multi-pass membrane protein</topology>
    </subcellularLocation>
</comment>
<dbReference type="Proteomes" id="UP000288024">
    <property type="component" value="Unassembled WGS sequence"/>
</dbReference>
<evidence type="ECO:0000256" key="8">
    <source>
        <dbReference type="ARBA" id="ARBA00023136"/>
    </source>
</evidence>
<protein>
    <submittedName>
        <fullName evidence="10">Uncharacterized protein</fullName>
    </submittedName>
</protein>
<accession>A0A437K369</accession>
<keyword evidence="8 9" id="KW-0472">Membrane</keyword>
<keyword evidence="5 9" id="KW-0812">Transmembrane</keyword>
<gene>
    <name evidence="10" type="ORF">EM808_27170</name>
</gene>
<evidence type="ECO:0000256" key="1">
    <source>
        <dbReference type="ARBA" id="ARBA00004651"/>
    </source>
</evidence>
<evidence type="ECO:0000256" key="7">
    <source>
        <dbReference type="ARBA" id="ARBA00022989"/>
    </source>
</evidence>
<proteinExistence type="inferred from homology"/>
<feature type="transmembrane region" description="Helical" evidence="9">
    <location>
        <begin position="87"/>
        <end position="103"/>
    </location>
</feature>
<dbReference type="GO" id="GO:0005283">
    <property type="term" value="F:amino acid:sodium symporter activity"/>
    <property type="evidence" value="ECO:0007669"/>
    <property type="project" value="InterPro"/>
</dbReference>
<organism evidence="10 11">
    <name type="scientific">Niallia taxi</name>
    <dbReference type="NCBI Taxonomy" id="2499688"/>
    <lineage>
        <taxon>Bacteria</taxon>
        <taxon>Bacillati</taxon>
        <taxon>Bacillota</taxon>
        <taxon>Bacilli</taxon>
        <taxon>Bacillales</taxon>
        <taxon>Bacillaceae</taxon>
        <taxon>Niallia</taxon>
    </lineage>
</organism>
<evidence type="ECO:0000313" key="10">
    <source>
        <dbReference type="EMBL" id="RVT56576.1"/>
    </source>
</evidence>
<keyword evidence="6" id="KW-0769">Symport</keyword>
<feature type="transmembrane region" description="Helical" evidence="9">
    <location>
        <begin position="115"/>
        <end position="131"/>
    </location>
</feature>
<dbReference type="InterPro" id="IPR001463">
    <property type="entry name" value="Na/Ala_symport"/>
</dbReference>
<dbReference type="Pfam" id="PF01235">
    <property type="entry name" value="Na_Ala_symp"/>
    <property type="match status" value="1"/>
</dbReference>
<keyword evidence="3" id="KW-0813">Transport</keyword>
<feature type="transmembrane region" description="Helical" evidence="9">
    <location>
        <begin position="46"/>
        <end position="67"/>
    </location>
</feature>
<evidence type="ECO:0000256" key="9">
    <source>
        <dbReference type="SAM" id="Phobius"/>
    </source>
</evidence>
<comment type="caution">
    <text evidence="10">The sequence shown here is derived from an EMBL/GenBank/DDBJ whole genome shotgun (WGS) entry which is preliminary data.</text>
</comment>
<dbReference type="PANTHER" id="PTHR30330:SF1">
    <property type="entry name" value="AMINO-ACID CARRIER PROTEIN ALST"/>
    <property type="match status" value="1"/>
</dbReference>
<evidence type="ECO:0000256" key="5">
    <source>
        <dbReference type="ARBA" id="ARBA00022692"/>
    </source>
</evidence>
<dbReference type="EMBL" id="RZTZ01000025">
    <property type="protein sequence ID" value="RVT56576.1"/>
    <property type="molecule type" value="Genomic_DNA"/>
</dbReference>
<evidence type="ECO:0000256" key="2">
    <source>
        <dbReference type="ARBA" id="ARBA00009261"/>
    </source>
</evidence>
<keyword evidence="11" id="KW-1185">Reference proteome</keyword>
<dbReference type="GO" id="GO:0005886">
    <property type="term" value="C:plasma membrane"/>
    <property type="evidence" value="ECO:0007669"/>
    <property type="project" value="UniProtKB-SubCell"/>
</dbReference>
<evidence type="ECO:0000256" key="4">
    <source>
        <dbReference type="ARBA" id="ARBA00022475"/>
    </source>
</evidence>
<reference evidence="10 11" key="1">
    <citation type="submission" date="2019-01" db="EMBL/GenBank/DDBJ databases">
        <title>Bacillus sp. M5HDSG1-1, whole genome shotgun sequence.</title>
        <authorList>
            <person name="Tuo L."/>
        </authorList>
    </citation>
    <scope>NUCLEOTIDE SEQUENCE [LARGE SCALE GENOMIC DNA]</scope>
    <source>
        <strain evidence="10 11">M5HDSG1-1</strain>
    </source>
</reference>
<evidence type="ECO:0000313" key="11">
    <source>
        <dbReference type="Proteomes" id="UP000288024"/>
    </source>
</evidence>
<dbReference type="AlphaFoldDB" id="A0A437K369"/>
<comment type="similarity">
    <text evidence="2">Belongs to the alanine or glycine:cation symporter (AGCS) (TC 2.A.25) family.</text>
</comment>
<keyword evidence="7 9" id="KW-1133">Transmembrane helix</keyword>
<evidence type="ECO:0000256" key="3">
    <source>
        <dbReference type="ARBA" id="ARBA00022448"/>
    </source>
</evidence>